<sequence length="1181" mass="125528">MPVAVPKTEYFQVLDLNPDDTGVEDIRIAYKRLALKWHPDRHTTDKEEAQQKFIEISEAYRALLQEYQHKKRGRSPRAKRGHPPASTPSASSSQSRSSDSSSAGPSAKTAESTLPDSPARWGIDGQSEVAHLLRTDNNVRFAAKLQHRPSGQIGTKAVFCHQANQNQAQLVDDYLVVDVTVAVILRALAVLALVHDLQAASEQAAIPRWGQAATLVENVLFIQGGRTDEYNQYSYSSAPPTNDMFVLSLNSSFNLSSPPWQHTSGCSDRSSSQGPAVTWHTVSPVNTSYMLLFGGDLGPNSAVTVPESSDSADLVNVKNPQSPIWDDEADSWADEPLRRMYHSASSTGGKVYIVGGAKTDGSGSAFSTHYVFNPSAPSFLELSSTNAPPGIYGHTSVVLSDGRLIVFGGYEQSSNTLLPFSTVWSLDTTQSTPIWSTVSVSASSLPDPRRGFAATLVDGGKVVIQGGADAQLQTSYSDGWILDTTKSPMVWTSVSALSELGPRRDHFAVALGSQVLFGFGYATNGPANASLYLFDTSSGSWLSSYSPPQAIAQPTTTTLSGPAPTFSGSSDPSGSGHGSSGTGPGSGGASGTTGSGADPTVSNSGSGSGTGSSGSGSGNGNGAGTPVGESSHGHHATSIALGTVFGILGLLVGTSAAVWYIRRQHSRDSFHVLEGSDDDAGGALPIAGNREKAVVQNVRSKLGAFVLGFAPVRHAQRRDMLADEDTRQFDVPYHGVRRETSSSRSSWTSVSRRPTLADMMHESLASLRSVGGTVLAYASGTRGMRSREASAGTRSTTAWWDKEQSYEPYADDAALIVEDSVLSSTRRTRHGGQLSQATVASSAMITPYDDPFADYEVEDVEPPADYYRYLDADEDGDDAQSVPALTDPPPRPYASIASIRGPAATADLTRLSPVPERASVPTLSSNPTLSDASHASSSHTPANAASAPSRSSHSHERAAPRQSPRPRPSSIIDANPTPAEPMSRSNSWWARLAKTPLLERVASDSGRRQSRPIEIRDPNPPPRLVPIEESTHSYADETSPHDRRGQMYSIVHGRSASSLQTARTANSEVLEKMGRTMDIVQKGTVSSHSSGPSMDSTDDPMAQPPSERPPAITTPLGGSEGPGVHVRPIVESPQEMRSPEYAHLNFSSPLTALSGPPRRTSGQVAAIVWFRIECLRPETAF</sequence>
<evidence type="ECO:0000256" key="2">
    <source>
        <dbReference type="ARBA" id="ARBA00022737"/>
    </source>
</evidence>
<dbReference type="EMBL" id="JADOXO010000260">
    <property type="protein sequence ID" value="KAF9807767.1"/>
    <property type="molecule type" value="Genomic_DNA"/>
</dbReference>
<proteinExistence type="predicted"/>
<keyword evidence="1" id="KW-0880">Kelch repeat</keyword>
<feature type="domain" description="J" evidence="4">
    <location>
        <begin position="9"/>
        <end position="81"/>
    </location>
</feature>
<feature type="compositionally biased region" description="Gly residues" evidence="3">
    <location>
        <begin position="606"/>
        <end position="625"/>
    </location>
</feature>
<dbReference type="InterPro" id="IPR001623">
    <property type="entry name" value="DnaJ_domain"/>
</dbReference>
<gene>
    <name evidence="5" type="ORF">IEO21_08063</name>
</gene>
<dbReference type="Gene3D" id="1.10.287.110">
    <property type="entry name" value="DnaJ domain"/>
    <property type="match status" value="1"/>
</dbReference>
<dbReference type="InterPro" id="IPR036869">
    <property type="entry name" value="J_dom_sf"/>
</dbReference>
<dbReference type="SMART" id="SM00271">
    <property type="entry name" value="DnaJ"/>
    <property type="match status" value="1"/>
</dbReference>
<feature type="compositionally biased region" description="Low complexity" evidence="3">
    <location>
        <begin position="83"/>
        <end position="107"/>
    </location>
</feature>
<dbReference type="PRINTS" id="PR00625">
    <property type="entry name" value="JDOMAIN"/>
</dbReference>
<dbReference type="InterPro" id="IPR015915">
    <property type="entry name" value="Kelch-typ_b-propeller"/>
</dbReference>
<feature type="compositionally biased region" description="Low complexity" evidence="3">
    <location>
        <begin position="595"/>
        <end position="605"/>
    </location>
</feature>
<feature type="region of interest" description="Disordered" evidence="3">
    <location>
        <begin position="1000"/>
        <end position="1027"/>
    </location>
</feature>
<dbReference type="Gene3D" id="2.120.10.80">
    <property type="entry name" value="Kelch-type beta propeller"/>
    <property type="match status" value="2"/>
</dbReference>
<evidence type="ECO:0000256" key="1">
    <source>
        <dbReference type="ARBA" id="ARBA00022441"/>
    </source>
</evidence>
<dbReference type="AlphaFoldDB" id="A0A8H7NWX4"/>
<accession>A0A8H7NWX4</accession>
<name>A0A8H7NWX4_9APHY</name>
<protein>
    <recommendedName>
        <fullName evidence="4">J domain-containing protein</fullName>
    </recommendedName>
</protein>
<evidence type="ECO:0000256" key="3">
    <source>
        <dbReference type="SAM" id="MobiDB-lite"/>
    </source>
</evidence>
<feature type="region of interest" description="Disordered" evidence="3">
    <location>
        <begin position="1075"/>
        <end position="1124"/>
    </location>
</feature>
<feature type="region of interest" description="Disordered" evidence="3">
    <location>
        <begin position="911"/>
        <end position="985"/>
    </location>
</feature>
<dbReference type="PANTHER" id="PTHR46093:SF18">
    <property type="entry name" value="FIBRONECTIN TYPE-III DOMAIN-CONTAINING PROTEIN"/>
    <property type="match status" value="1"/>
</dbReference>
<organism evidence="5 6">
    <name type="scientific">Rhodonia placenta</name>
    <dbReference type="NCBI Taxonomy" id="104341"/>
    <lineage>
        <taxon>Eukaryota</taxon>
        <taxon>Fungi</taxon>
        <taxon>Dikarya</taxon>
        <taxon>Basidiomycota</taxon>
        <taxon>Agaricomycotina</taxon>
        <taxon>Agaricomycetes</taxon>
        <taxon>Polyporales</taxon>
        <taxon>Adustoporiaceae</taxon>
        <taxon>Rhodonia</taxon>
    </lineage>
</organism>
<keyword evidence="2" id="KW-0677">Repeat</keyword>
<feature type="region of interest" description="Disordered" evidence="3">
    <location>
        <begin position="69"/>
        <end position="121"/>
    </location>
</feature>
<feature type="region of interest" description="Disordered" evidence="3">
    <location>
        <begin position="552"/>
        <end position="634"/>
    </location>
</feature>
<feature type="compositionally biased region" description="Basic and acidic residues" evidence="3">
    <location>
        <begin position="1001"/>
        <end position="1017"/>
    </location>
</feature>
<dbReference type="CDD" id="cd06257">
    <property type="entry name" value="DnaJ"/>
    <property type="match status" value="1"/>
</dbReference>
<reference evidence="5" key="1">
    <citation type="submission" date="2020-11" db="EMBL/GenBank/DDBJ databases">
        <authorList>
            <person name="Koelle M."/>
            <person name="Horta M.A.C."/>
            <person name="Nowrousian M."/>
            <person name="Ohm R.A."/>
            <person name="Benz P."/>
            <person name="Pilgard A."/>
        </authorList>
    </citation>
    <scope>NUCLEOTIDE SEQUENCE</scope>
    <source>
        <strain evidence="5">FPRL280</strain>
    </source>
</reference>
<reference evidence="5" key="2">
    <citation type="journal article" name="Front. Microbiol.">
        <title>Degradative Capacity of Two Strains of Rhodonia placenta: From Phenotype to Genotype.</title>
        <authorList>
            <person name="Kolle M."/>
            <person name="Horta M.A.C."/>
            <person name="Nowrousian M."/>
            <person name="Ohm R.A."/>
            <person name="Benz J.P."/>
            <person name="Pilgard A."/>
        </authorList>
    </citation>
    <scope>NUCLEOTIDE SEQUENCE</scope>
    <source>
        <strain evidence="5">FPRL280</strain>
    </source>
</reference>
<feature type="compositionally biased region" description="Gly residues" evidence="3">
    <location>
        <begin position="575"/>
        <end position="594"/>
    </location>
</feature>
<comment type="caution">
    <text evidence="5">The sequence shown here is derived from an EMBL/GenBank/DDBJ whole genome shotgun (WGS) entry which is preliminary data.</text>
</comment>
<evidence type="ECO:0000313" key="5">
    <source>
        <dbReference type="EMBL" id="KAF9807767.1"/>
    </source>
</evidence>
<dbReference type="PANTHER" id="PTHR46093">
    <property type="entry name" value="ACYL-COA-BINDING DOMAIN-CONTAINING PROTEIN 5"/>
    <property type="match status" value="1"/>
</dbReference>
<dbReference type="PROSITE" id="PS50076">
    <property type="entry name" value="DNAJ_2"/>
    <property type="match status" value="1"/>
</dbReference>
<dbReference type="Proteomes" id="UP000639403">
    <property type="component" value="Unassembled WGS sequence"/>
</dbReference>
<feature type="compositionally biased region" description="Basic residues" evidence="3">
    <location>
        <begin position="69"/>
        <end position="82"/>
    </location>
</feature>
<dbReference type="Pfam" id="PF24681">
    <property type="entry name" value="Kelch_KLHDC2_KLHL20_DRC7"/>
    <property type="match status" value="1"/>
</dbReference>
<feature type="compositionally biased region" description="Polar residues" evidence="3">
    <location>
        <begin position="1083"/>
        <end position="1095"/>
    </location>
</feature>
<evidence type="ECO:0000313" key="6">
    <source>
        <dbReference type="Proteomes" id="UP000639403"/>
    </source>
</evidence>
<feature type="region of interest" description="Disordered" evidence="3">
    <location>
        <begin position="874"/>
        <end position="896"/>
    </location>
</feature>
<evidence type="ECO:0000259" key="4">
    <source>
        <dbReference type="PROSITE" id="PS50076"/>
    </source>
</evidence>
<dbReference type="Pfam" id="PF00226">
    <property type="entry name" value="DnaJ"/>
    <property type="match status" value="1"/>
</dbReference>
<feature type="compositionally biased region" description="Polar residues" evidence="3">
    <location>
        <begin position="921"/>
        <end position="940"/>
    </location>
</feature>
<dbReference type="SUPFAM" id="SSF117281">
    <property type="entry name" value="Kelch motif"/>
    <property type="match status" value="1"/>
</dbReference>
<dbReference type="SUPFAM" id="SSF46565">
    <property type="entry name" value="Chaperone J-domain"/>
    <property type="match status" value="1"/>
</dbReference>
<feature type="compositionally biased region" description="Low complexity" evidence="3">
    <location>
        <begin position="941"/>
        <end position="951"/>
    </location>
</feature>